<keyword evidence="6" id="KW-1185">Reference proteome</keyword>
<dbReference type="InterPro" id="IPR003782">
    <property type="entry name" value="SCO1/SenC"/>
</dbReference>
<comment type="similarity">
    <text evidence="1">Belongs to the SCO1/2 family.</text>
</comment>
<evidence type="ECO:0000256" key="1">
    <source>
        <dbReference type="ARBA" id="ARBA00010996"/>
    </source>
</evidence>
<gene>
    <name evidence="5" type="ORF">RNAN_1658</name>
</gene>
<keyword evidence="4" id="KW-0732">Signal</keyword>
<dbReference type="PANTHER" id="PTHR12151:SF25">
    <property type="entry name" value="LINALOOL DEHYDRATASE_ISOMERASE DOMAIN-CONTAINING PROTEIN"/>
    <property type="match status" value="1"/>
</dbReference>
<dbReference type="GO" id="GO:0046872">
    <property type="term" value="F:metal ion binding"/>
    <property type="evidence" value="ECO:0007669"/>
    <property type="project" value="UniProtKB-KW"/>
</dbReference>
<dbReference type="Proteomes" id="UP000004374">
    <property type="component" value="Unassembled WGS sequence"/>
</dbReference>
<evidence type="ECO:0000256" key="2">
    <source>
        <dbReference type="PIRSR" id="PIRSR603782-1"/>
    </source>
</evidence>
<organism evidence="5 6">
    <name type="scientific">Rheinheimera nanhaiensis E407-8</name>
    <dbReference type="NCBI Taxonomy" id="562729"/>
    <lineage>
        <taxon>Bacteria</taxon>
        <taxon>Pseudomonadati</taxon>
        <taxon>Pseudomonadota</taxon>
        <taxon>Gammaproteobacteria</taxon>
        <taxon>Chromatiales</taxon>
        <taxon>Chromatiaceae</taxon>
        <taxon>Rheinheimera</taxon>
    </lineage>
</organism>
<dbReference type="Pfam" id="PF02630">
    <property type="entry name" value="SCO1-SenC"/>
    <property type="match status" value="1"/>
</dbReference>
<dbReference type="InterPro" id="IPR036249">
    <property type="entry name" value="Thioredoxin-like_sf"/>
</dbReference>
<evidence type="ECO:0000256" key="3">
    <source>
        <dbReference type="PIRSR" id="PIRSR603782-2"/>
    </source>
</evidence>
<name>I1DXA0_9GAMM</name>
<feature type="disulfide bond" description="Redox-active" evidence="3">
    <location>
        <begin position="65"/>
        <end position="69"/>
    </location>
</feature>
<feature type="signal peptide" evidence="4">
    <location>
        <begin position="1"/>
        <end position="17"/>
    </location>
</feature>
<comment type="caution">
    <text evidence="5">The sequence shown here is derived from an EMBL/GenBank/DDBJ whole genome shotgun (WGS) entry which is preliminary data.</text>
</comment>
<keyword evidence="3" id="KW-1015">Disulfide bond</keyword>
<evidence type="ECO:0000313" key="6">
    <source>
        <dbReference type="Proteomes" id="UP000004374"/>
    </source>
</evidence>
<protein>
    <submittedName>
        <fullName evidence="5">SCO1/SenC family protein</fullName>
    </submittedName>
</protein>
<reference evidence="5 6" key="1">
    <citation type="journal article" date="2012" name="J. Bacteriol.">
        <title>Genome Sequence of the Protease-Producing Bacterium Rheinheimera nanhaiensis E407-8T, Isolated from Deep-Sea Sediment of the South China Sea.</title>
        <authorList>
            <person name="Zhang X.-Y."/>
            <person name="Zhang Y.-J."/>
            <person name="Qin Q.-L."/>
            <person name="Xie B.-B."/>
            <person name="Chen X.-L."/>
            <person name="Zhou B.-C."/>
            <person name="Zhang Y.-Z."/>
        </authorList>
    </citation>
    <scope>NUCLEOTIDE SEQUENCE [LARGE SCALE GENOMIC DNA]</scope>
    <source>
        <strain evidence="5 6">E407-8</strain>
    </source>
</reference>
<keyword evidence="2" id="KW-0186">Copper</keyword>
<dbReference type="SUPFAM" id="SSF52833">
    <property type="entry name" value="Thioredoxin-like"/>
    <property type="match status" value="1"/>
</dbReference>
<proteinExistence type="inferred from homology"/>
<dbReference type="AlphaFoldDB" id="I1DXA0"/>
<dbReference type="STRING" id="562729.RNAN_1658"/>
<feature type="binding site" evidence="2">
    <location>
        <position position="65"/>
    </location>
    <ligand>
        <name>Cu cation</name>
        <dbReference type="ChEBI" id="CHEBI:23378"/>
    </ligand>
</feature>
<feature type="binding site" evidence="2">
    <location>
        <position position="160"/>
    </location>
    <ligand>
        <name>Cu cation</name>
        <dbReference type="ChEBI" id="CHEBI:23378"/>
    </ligand>
</feature>
<sequence length="211" mass="23738">MLLLAVLMWHFRPVRSAAPALQQAILLSAPLSLGAFRLQDQYGQRVQATDLQGRWHLLSYGYTYCPDVCPLTLAKLAYLQQQLAQYTEYPQLDLLFYSIDPGRDSTTELARYLQHFAADIRGLRPDPQAATLALPFEQALSLRFSIEDEQSGTADYAVAHGISLYLLNPEARLQAVFFPANRPGMAVPEFDVDILQADYLAIRRYLATQAD</sequence>
<accession>I1DXA0</accession>
<dbReference type="PANTHER" id="PTHR12151">
    <property type="entry name" value="ELECTRON TRANSPORT PROTIN SCO1/SENC FAMILY MEMBER"/>
    <property type="match status" value="1"/>
</dbReference>
<dbReference type="Gene3D" id="3.40.30.10">
    <property type="entry name" value="Glutaredoxin"/>
    <property type="match status" value="1"/>
</dbReference>
<dbReference type="EMBL" id="BAFK01000007">
    <property type="protein sequence ID" value="GAB58678.1"/>
    <property type="molecule type" value="Genomic_DNA"/>
</dbReference>
<feature type="binding site" evidence="2">
    <location>
        <position position="69"/>
    </location>
    <ligand>
        <name>Cu cation</name>
        <dbReference type="ChEBI" id="CHEBI:23378"/>
    </ligand>
</feature>
<evidence type="ECO:0000256" key="4">
    <source>
        <dbReference type="SAM" id="SignalP"/>
    </source>
</evidence>
<dbReference type="CDD" id="cd02968">
    <property type="entry name" value="SCO"/>
    <property type="match status" value="1"/>
</dbReference>
<keyword evidence="2" id="KW-0479">Metal-binding</keyword>
<feature type="chain" id="PRO_5003638748" evidence="4">
    <location>
        <begin position="18"/>
        <end position="211"/>
    </location>
</feature>
<evidence type="ECO:0000313" key="5">
    <source>
        <dbReference type="EMBL" id="GAB58678.1"/>
    </source>
</evidence>